<keyword evidence="3" id="KW-0560">Oxidoreductase</keyword>
<protein>
    <recommendedName>
        <fullName evidence="2">proline dehydrogenase</fullName>
        <ecNumber evidence="2">1.5.5.2</ecNumber>
    </recommendedName>
</protein>
<comment type="similarity">
    <text evidence="1">Belongs to the proline oxidase family.</text>
</comment>
<evidence type="ECO:0000256" key="3">
    <source>
        <dbReference type="ARBA" id="ARBA00023002"/>
    </source>
</evidence>
<dbReference type="Pfam" id="PF01619">
    <property type="entry name" value="Pro_dh"/>
    <property type="match status" value="1"/>
</dbReference>
<keyword evidence="7" id="KW-1185">Reference proteome</keyword>
<reference evidence="6 7" key="1">
    <citation type="journal article" date="2024" name="G3 (Bethesda)">
        <title>Genome assembly of Hibiscus sabdariffa L. provides insights into metabolisms of medicinal natural products.</title>
        <authorList>
            <person name="Kim T."/>
        </authorList>
    </citation>
    <scope>NUCLEOTIDE SEQUENCE [LARGE SCALE GENOMIC DNA]</scope>
    <source>
        <strain evidence="6">TK-2024</strain>
        <tissue evidence="6">Old leaves</tissue>
    </source>
</reference>
<keyword evidence="4" id="KW-0642">Proline metabolism</keyword>
<dbReference type="InterPro" id="IPR000195">
    <property type="entry name" value="Rab-GAP-TBC_dom"/>
</dbReference>
<name>A0ABR2RYF1_9ROSI</name>
<dbReference type="InterPro" id="IPR029041">
    <property type="entry name" value="FAD-linked_oxidoreductase-like"/>
</dbReference>
<accession>A0ABR2RYF1</accession>
<dbReference type="Gene3D" id="1.10.8.270">
    <property type="entry name" value="putative rabgap domain of human tbc1 domain family member 14 like domains"/>
    <property type="match status" value="1"/>
</dbReference>
<evidence type="ECO:0000256" key="2">
    <source>
        <dbReference type="ARBA" id="ARBA00012695"/>
    </source>
</evidence>
<dbReference type="EC" id="1.5.5.2" evidence="2"/>
<dbReference type="Gene3D" id="1.10.10.750">
    <property type="entry name" value="Ypt/Rab-GAP domain of gyp1p, domain 1"/>
    <property type="match status" value="1"/>
</dbReference>
<dbReference type="PANTHER" id="PTHR13914:SF0">
    <property type="entry name" value="PROLINE DEHYDROGENASE 1, MITOCHONDRIAL"/>
    <property type="match status" value="1"/>
</dbReference>
<evidence type="ECO:0000256" key="4">
    <source>
        <dbReference type="ARBA" id="ARBA00023062"/>
    </source>
</evidence>
<evidence type="ECO:0000313" key="6">
    <source>
        <dbReference type="EMBL" id="KAK9017870.1"/>
    </source>
</evidence>
<sequence>MAKRLPTTALRLFSQRLDSAFSSSIAVGSQPLKLEPAAPTIVDLDDHRKLFASVSTSKLLRSSVNLGLVSNETFVDFGMWVMDSRLMETTLVRDVILKTVKHTMFEHFCAGETTEEAGMCVRKIHKAGLRGMLSYAVEHTTDNDGCDRNLEGFIRNVEFSKSLPPSSVSFVIAKMTAICPISLLRRVSDLLRWQYKDPSFPLPWKLNTLPIFTNTSPLYHTLEKPEPLTPEEEQDLELAHKRLQKLCQKCVDLNVPLTIDAENTSLQPAIDYFTYSSAIMFNKDDNAIVYGTIQAYLKDSKERLFMASKTAENLGIPMGFKLVRGAYMSKETRAASELGYDSPIHSSIEETHSCYDDCASYMLERIADGNDAVVLATHNLQSGKVAALKARNLGIQRGNPKLEFAQLYGMSEALSFGLRNAGFQVSKYLPYGPVDMVMPYLLRRAEENRGLLSTSNVDRVLMWKELKRRVKSMKVEIGTHEMERGRGFDDYEPEPFPPERPVDRYGFIKQSVNSSSAKDGLPRSREARRVRKWRKMIGVGGSDWKHYVRRKPHVVKRRIRKGIPDCLRGLVWQLISGSRDLLLMNPGVYEQLVIYETSASELDIIRDISRTFPTHVFFQQRHGPGQRSLYNVLKAYSVFDRAVGYVQGMGFLAGLLLLYMSEEDAFWLLVALLKGAVHAPMEGLYQVGLPLVQQYLFQLEHLVREHLPKLGEHFSREMINPSMYASQWFITVFSYSFPFPLALRIWDVFLFEGIKIVFKVGLALLKYCHDDLIQLSFEKLIYALRNFPEDAMNPDLLLPMAYSIKVSRSLSESKIKYEKKHGKAKAITEA</sequence>
<proteinExistence type="inferred from homology"/>
<evidence type="ECO:0000256" key="1">
    <source>
        <dbReference type="ARBA" id="ARBA00005869"/>
    </source>
</evidence>
<organism evidence="6 7">
    <name type="scientific">Hibiscus sabdariffa</name>
    <name type="common">roselle</name>
    <dbReference type="NCBI Taxonomy" id="183260"/>
    <lineage>
        <taxon>Eukaryota</taxon>
        <taxon>Viridiplantae</taxon>
        <taxon>Streptophyta</taxon>
        <taxon>Embryophyta</taxon>
        <taxon>Tracheophyta</taxon>
        <taxon>Spermatophyta</taxon>
        <taxon>Magnoliopsida</taxon>
        <taxon>eudicotyledons</taxon>
        <taxon>Gunneridae</taxon>
        <taxon>Pentapetalae</taxon>
        <taxon>rosids</taxon>
        <taxon>malvids</taxon>
        <taxon>Malvales</taxon>
        <taxon>Malvaceae</taxon>
        <taxon>Malvoideae</taxon>
        <taxon>Hibiscus</taxon>
    </lineage>
</organism>
<dbReference type="SMART" id="SM00164">
    <property type="entry name" value="TBC"/>
    <property type="match status" value="1"/>
</dbReference>
<dbReference type="SUPFAM" id="SSF47923">
    <property type="entry name" value="Ypt/Rab-GAP domain of gyp1p"/>
    <property type="match status" value="2"/>
</dbReference>
<comment type="caution">
    <text evidence="6">The sequence shown here is derived from an EMBL/GenBank/DDBJ whole genome shotgun (WGS) entry which is preliminary data.</text>
</comment>
<dbReference type="SUPFAM" id="SSF51730">
    <property type="entry name" value="FAD-linked oxidoreductase"/>
    <property type="match status" value="1"/>
</dbReference>
<gene>
    <name evidence="6" type="ORF">V6N11_000871</name>
</gene>
<dbReference type="Proteomes" id="UP001396334">
    <property type="component" value="Unassembled WGS sequence"/>
</dbReference>
<dbReference type="InterPro" id="IPR002872">
    <property type="entry name" value="Proline_DH_dom"/>
</dbReference>
<dbReference type="PANTHER" id="PTHR13914">
    <property type="entry name" value="PROLINE OXIDASE"/>
    <property type="match status" value="1"/>
</dbReference>
<dbReference type="Pfam" id="PF00566">
    <property type="entry name" value="RabGAP-TBC"/>
    <property type="match status" value="1"/>
</dbReference>
<evidence type="ECO:0000313" key="7">
    <source>
        <dbReference type="Proteomes" id="UP001396334"/>
    </source>
</evidence>
<dbReference type="Gene3D" id="1.10.472.80">
    <property type="entry name" value="Ypt/Rab-GAP domain of gyp1p, domain 3"/>
    <property type="match status" value="1"/>
</dbReference>
<dbReference type="InterPro" id="IPR015659">
    <property type="entry name" value="Proline_oxidase"/>
</dbReference>
<dbReference type="EMBL" id="JBBPBN010000019">
    <property type="protein sequence ID" value="KAK9017870.1"/>
    <property type="molecule type" value="Genomic_DNA"/>
</dbReference>
<feature type="domain" description="Rab-GAP TBC" evidence="5">
    <location>
        <begin position="562"/>
        <end position="753"/>
    </location>
</feature>
<dbReference type="Gene3D" id="3.20.20.220">
    <property type="match status" value="1"/>
</dbReference>
<dbReference type="InterPro" id="IPR035969">
    <property type="entry name" value="Rab-GAP_TBC_sf"/>
</dbReference>
<dbReference type="PROSITE" id="PS50086">
    <property type="entry name" value="TBC_RABGAP"/>
    <property type="match status" value="1"/>
</dbReference>
<evidence type="ECO:0000259" key="5">
    <source>
        <dbReference type="PROSITE" id="PS50086"/>
    </source>
</evidence>